<organism evidence="2 3">
    <name type="scientific">Duganella vulcania</name>
    <dbReference type="NCBI Taxonomy" id="2692166"/>
    <lineage>
        <taxon>Bacteria</taxon>
        <taxon>Pseudomonadati</taxon>
        <taxon>Pseudomonadota</taxon>
        <taxon>Betaproteobacteria</taxon>
        <taxon>Burkholderiales</taxon>
        <taxon>Oxalobacteraceae</taxon>
        <taxon>Telluria group</taxon>
        <taxon>Duganella</taxon>
    </lineage>
</organism>
<evidence type="ECO:0000313" key="2">
    <source>
        <dbReference type="EMBL" id="MYN19730.1"/>
    </source>
</evidence>
<evidence type="ECO:0000313" key="3">
    <source>
        <dbReference type="Proteomes" id="UP000484875"/>
    </source>
</evidence>
<proteinExistence type="predicted"/>
<feature type="signal peptide" evidence="1">
    <location>
        <begin position="1"/>
        <end position="28"/>
    </location>
</feature>
<dbReference type="AlphaFoldDB" id="A0A845HLV5"/>
<protein>
    <recommendedName>
        <fullName evidence="4">Dockerin domain-containing protein</fullName>
    </recommendedName>
</protein>
<evidence type="ECO:0008006" key="4">
    <source>
        <dbReference type="Google" id="ProtNLM"/>
    </source>
</evidence>
<gene>
    <name evidence="2" type="ORF">GTP81_23580</name>
</gene>
<comment type="caution">
    <text evidence="2">The sequence shown here is derived from an EMBL/GenBank/DDBJ whole genome shotgun (WGS) entry which is preliminary data.</text>
</comment>
<keyword evidence="3" id="KW-1185">Reference proteome</keyword>
<dbReference type="RefSeq" id="WP_161092138.1">
    <property type="nucleotide sequence ID" value="NZ_WWCV01000053.1"/>
</dbReference>
<dbReference type="Proteomes" id="UP000484875">
    <property type="component" value="Unassembled WGS sequence"/>
</dbReference>
<accession>A0A845HLV5</accession>
<reference evidence="2 3" key="1">
    <citation type="submission" date="2019-12" db="EMBL/GenBank/DDBJ databases">
        <title>Novel species isolated from a subtropical stream in China.</title>
        <authorList>
            <person name="Lu H."/>
        </authorList>
    </citation>
    <scope>NUCLEOTIDE SEQUENCE [LARGE SCALE GENOMIC DNA]</scope>
    <source>
        <strain evidence="2 3">FT107W</strain>
    </source>
</reference>
<name>A0A845HLV5_9BURK</name>
<sequence length="572" mass="60863">MRSFSCLLAPFAAGALLAGLLAAPLSQAANETVPVVVLTSSDPNFPALDRARVEGIVRASLLSPSATSYLSAKVRAVFQGAHDPRYLVVYLEHGDISLVDTVKIALAPGYVVTTIDLAYQQQESDLEPGTFALLDTDMVFDTPVDSIPTAKAAAQQGCIDGTRAAYDCNVLLGADAKVQDVRDALLSPRVKVLGNIGHGYNKGFMMYDGLVTSDWFASLPSRQLNGKVIYLNSCQVHNTPLVDAIMGAGTRTFVGGTLSLPIGPSEEVFKCFWDAVLHDGTGMAAALGMCESRVGLVGFHGISGETGRFLDSNVGDDDNFTPGDAADKAPQSGRVKTIIDYFAGQVGQGNGVDLDVGGANRPVGLTHFLSLPPGARVTSAKITTKIRGSTALFYNDILMYNDSVSATEALHGPCIGPGVPKCDDLQPFLPYIALRDVLGALPVPDREYDFVLDLAKVPVRTRQPADERGLQPDEYRNLLGLLNTGHFDMVFGDDTTVDYSQLRLTYTLAAARAGELNNDGAVNRDDLDIVIGAIGSPAYGPDDPRDLDHDGLITVLDARKLVLLCDKKLCAK</sequence>
<dbReference type="EMBL" id="WWCV01000053">
    <property type="protein sequence ID" value="MYN19730.1"/>
    <property type="molecule type" value="Genomic_DNA"/>
</dbReference>
<feature type="chain" id="PRO_5032966881" description="Dockerin domain-containing protein" evidence="1">
    <location>
        <begin position="29"/>
        <end position="572"/>
    </location>
</feature>
<evidence type="ECO:0000256" key="1">
    <source>
        <dbReference type="SAM" id="SignalP"/>
    </source>
</evidence>
<keyword evidence="1" id="KW-0732">Signal</keyword>